<protein>
    <submittedName>
        <fullName evidence="5">Uncharacterized protein</fullName>
    </submittedName>
</protein>
<dbReference type="SUPFAM" id="SSF51735">
    <property type="entry name" value="NAD(P)-binding Rossmann-fold domains"/>
    <property type="match status" value="1"/>
</dbReference>
<comment type="similarity">
    <text evidence="1 4">Belongs to the short-chain dehydrogenases/reductases (SDR) family.</text>
</comment>
<dbReference type="InterPro" id="IPR036291">
    <property type="entry name" value="NAD(P)-bd_dom_sf"/>
</dbReference>
<organism evidence="5 6">
    <name type="scientific">Tetradesmus obliquus</name>
    <name type="common">Green alga</name>
    <name type="synonym">Acutodesmus obliquus</name>
    <dbReference type="NCBI Taxonomy" id="3088"/>
    <lineage>
        <taxon>Eukaryota</taxon>
        <taxon>Viridiplantae</taxon>
        <taxon>Chlorophyta</taxon>
        <taxon>core chlorophytes</taxon>
        <taxon>Chlorophyceae</taxon>
        <taxon>CS clade</taxon>
        <taxon>Sphaeropleales</taxon>
        <taxon>Scenedesmaceae</taxon>
        <taxon>Tetradesmus</taxon>
    </lineage>
</organism>
<evidence type="ECO:0000256" key="2">
    <source>
        <dbReference type="ARBA" id="ARBA00022857"/>
    </source>
</evidence>
<dbReference type="Pfam" id="PF00106">
    <property type="entry name" value="adh_short"/>
    <property type="match status" value="2"/>
</dbReference>
<evidence type="ECO:0000256" key="1">
    <source>
        <dbReference type="ARBA" id="ARBA00006484"/>
    </source>
</evidence>
<evidence type="ECO:0000313" key="6">
    <source>
        <dbReference type="Proteomes" id="UP001244341"/>
    </source>
</evidence>
<evidence type="ECO:0000256" key="4">
    <source>
        <dbReference type="RuleBase" id="RU000363"/>
    </source>
</evidence>
<keyword evidence="6" id="KW-1185">Reference proteome</keyword>
<dbReference type="EMBL" id="CP126217">
    <property type="protein sequence ID" value="WIA19055.1"/>
    <property type="molecule type" value="Genomic_DNA"/>
</dbReference>
<keyword evidence="3" id="KW-0560">Oxidoreductase</keyword>
<gene>
    <name evidence="5" type="ORF">OEZ85_003711</name>
</gene>
<dbReference type="PRINTS" id="PR00081">
    <property type="entry name" value="GDHRDH"/>
</dbReference>
<evidence type="ECO:0000313" key="5">
    <source>
        <dbReference type="EMBL" id="WIA19055.1"/>
    </source>
</evidence>
<sequence>MLYRLPNQALLVPRTSTLYSPQHATRSLQTRAWLDGLRKAFGTRTYAMENKWWDQSTVAVVTGANKGIGYEIARLLAEQGMTVVVTARNEELGQAAVSKLQQLPSTSGSTVQFQQLDIANAGSVAAFAKWLQQQHGKLDILVNNAGIAYKGNTFGADEASTTIATNFLGTKAACEALLPLLNKPGGRIINVSSTAGVLRGIPSEQLRARFESPSGIDELVQLGDKFVEDIRAGRHTQEGWPSSMYGISKALESSYTRVLAEQLKDAGVMVNCCCPGYCSTDMSSWRGTQSAAAGADTPVWLALLPQEDFKTGGFYRDRKQQSFT</sequence>
<dbReference type="CDD" id="cd05324">
    <property type="entry name" value="carb_red_PTCR-like_SDR_c"/>
    <property type="match status" value="1"/>
</dbReference>
<dbReference type="Gene3D" id="3.40.50.720">
    <property type="entry name" value="NAD(P)-binding Rossmann-like Domain"/>
    <property type="match status" value="1"/>
</dbReference>
<dbReference type="Proteomes" id="UP001244341">
    <property type="component" value="Chromosome 10b"/>
</dbReference>
<keyword evidence="2" id="KW-0521">NADP</keyword>
<dbReference type="PANTHER" id="PTHR43963:SF6">
    <property type="entry name" value="CHAIN DEHYDROGENASE FAMILY PROTEIN, PUTATIVE (AFU_ORTHOLOGUE AFUA_3G15350)-RELATED"/>
    <property type="match status" value="1"/>
</dbReference>
<dbReference type="InterPro" id="IPR002347">
    <property type="entry name" value="SDR_fam"/>
</dbReference>
<dbReference type="PANTHER" id="PTHR43963">
    <property type="entry name" value="CARBONYL REDUCTASE 1-RELATED"/>
    <property type="match status" value="1"/>
</dbReference>
<accession>A0ABY8UD08</accession>
<reference evidence="5 6" key="1">
    <citation type="submission" date="2023-05" db="EMBL/GenBank/DDBJ databases">
        <title>A 100% complete, gapless, phased diploid assembly of the Scenedesmus obliquus UTEX 3031 genome.</title>
        <authorList>
            <person name="Biondi T.C."/>
            <person name="Hanschen E.R."/>
            <person name="Kwon T."/>
            <person name="Eng W."/>
            <person name="Kruse C.P.S."/>
            <person name="Koehler S.I."/>
            <person name="Kunde Y."/>
            <person name="Gleasner C.D."/>
            <person name="You Mak K.T."/>
            <person name="Polle J."/>
            <person name="Hovde B.T."/>
            <person name="Starkenburg S.R."/>
        </authorList>
    </citation>
    <scope>NUCLEOTIDE SEQUENCE [LARGE SCALE GENOMIC DNA]</scope>
    <source>
        <strain evidence="5 6">DOE0152z</strain>
    </source>
</reference>
<evidence type="ECO:0000256" key="3">
    <source>
        <dbReference type="ARBA" id="ARBA00023002"/>
    </source>
</evidence>
<name>A0ABY8UD08_TETOB</name>
<dbReference type="InterPro" id="IPR045313">
    <property type="entry name" value="CBR1-like"/>
</dbReference>
<proteinExistence type="inferred from homology"/>
<dbReference type="PRINTS" id="PR00080">
    <property type="entry name" value="SDRFAMILY"/>
</dbReference>